<reference evidence="2" key="1">
    <citation type="submission" date="2022-11" db="UniProtKB">
        <authorList>
            <consortium name="WormBaseParasite"/>
        </authorList>
    </citation>
    <scope>IDENTIFICATION</scope>
</reference>
<proteinExistence type="predicted"/>
<organism evidence="1 2">
    <name type="scientific">Panagrolaimus sp. JU765</name>
    <dbReference type="NCBI Taxonomy" id="591449"/>
    <lineage>
        <taxon>Eukaryota</taxon>
        <taxon>Metazoa</taxon>
        <taxon>Ecdysozoa</taxon>
        <taxon>Nematoda</taxon>
        <taxon>Chromadorea</taxon>
        <taxon>Rhabditida</taxon>
        <taxon>Tylenchina</taxon>
        <taxon>Panagrolaimomorpha</taxon>
        <taxon>Panagrolaimoidea</taxon>
        <taxon>Panagrolaimidae</taxon>
        <taxon>Panagrolaimus</taxon>
    </lineage>
</organism>
<evidence type="ECO:0000313" key="2">
    <source>
        <dbReference type="WBParaSite" id="JU765_v2.g642.t1"/>
    </source>
</evidence>
<sequence length="433" mass="50956">MTESDSSPAPLQPESPGKVRNRNPLRSNSLKKAAKKPPGSRSKWSTTTWSERIQWILIIPIRMLICISNITIFLFTYFGFIIPILWAKTLWPRLYWGYEGKLYRWIQAFIGYWGYTAGYDVYEFGDDITQYCDSDRVLVMCNHQSTADVPNLFAVLQSKGVATRKTIWLMDIMFKWTPFGMIGQMHGDYFIRQGKSTRHLEIEHLKDHLRNVFWERDRRWVILFPEGGFYYKRIESSQKYGRENGFPYLEHVTLPRMGAVKAILEEIGPRDEDEEGIVKTRSGSKLQIIKDTVGAIREKKYVKDTKPPIKYVLDVTIAYPNGEPLSLATLCLGTREKCDIAVNYKMYRADEVPFHDEVELRDWMYKVYEDKDQMLDNYYQFGEFHRGEAGQRIVFPWSKIIGQYLFWMTSFFLQIKLYSLLISLVYHFLFPPL</sequence>
<dbReference type="WBParaSite" id="JU765_v2.g642.t1">
    <property type="protein sequence ID" value="JU765_v2.g642.t1"/>
    <property type="gene ID" value="JU765_v2.g642"/>
</dbReference>
<dbReference type="Proteomes" id="UP000887576">
    <property type="component" value="Unplaced"/>
</dbReference>
<name>A0AC34RG06_9BILA</name>
<accession>A0AC34RG06</accession>
<protein>
    <submittedName>
        <fullName evidence="2">Phospholipid/glycerol acyltransferase domain-containing protein</fullName>
    </submittedName>
</protein>
<evidence type="ECO:0000313" key="1">
    <source>
        <dbReference type="Proteomes" id="UP000887576"/>
    </source>
</evidence>